<accession>A0A2I0KQM7</accession>
<dbReference type="AlphaFoldDB" id="A0A2I0KQM7"/>
<organism evidence="1 2">
    <name type="scientific">Punica granatum</name>
    <name type="common">Pomegranate</name>
    <dbReference type="NCBI Taxonomy" id="22663"/>
    <lineage>
        <taxon>Eukaryota</taxon>
        <taxon>Viridiplantae</taxon>
        <taxon>Streptophyta</taxon>
        <taxon>Embryophyta</taxon>
        <taxon>Tracheophyta</taxon>
        <taxon>Spermatophyta</taxon>
        <taxon>Magnoliopsida</taxon>
        <taxon>eudicotyledons</taxon>
        <taxon>Gunneridae</taxon>
        <taxon>Pentapetalae</taxon>
        <taxon>rosids</taxon>
        <taxon>malvids</taxon>
        <taxon>Myrtales</taxon>
        <taxon>Lythraceae</taxon>
        <taxon>Punica</taxon>
    </lineage>
</organism>
<sequence>MGVWTSTSISAPSKILFLLSYSLKSFASSDSNLQHRIPFLQVLKVDQPRKVAKRTVMSHSRNRRLQITTTLTPCNIDQAPALGLGAQLKAAFVTETPETMKAEKLEAVLISSLHCDYCQSRDE</sequence>
<evidence type="ECO:0000313" key="1">
    <source>
        <dbReference type="EMBL" id="PKI70794.1"/>
    </source>
</evidence>
<dbReference type="EMBL" id="PGOL01000429">
    <property type="protein sequence ID" value="PKI70794.1"/>
    <property type="molecule type" value="Genomic_DNA"/>
</dbReference>
<comment type="caution">
    <text evidence="1">The sequence shown here is derived from an EMBL/GenBank/DDBJ whole genome shotgun (WGS) entry which is preliminary data.</text>
</comment>
<dbReference type="Proteomes" id="UP000233551">
    <property type="component" value="Unassembled WGS sequence"/>
</dbReference>
<protein>
    <submittedName>
        <fullName evidence="1">Uncharacterized protein</fullName>
    </submittedName>
</protein>
<reference evidence="1 2" key="1">
    <citation type="submission" date="2017-11" db="EMBL/GenBank/DDBJ databases">
        <title>De-novo sequencing of pomegranate (Punica granatum L.) genome.</title>
        <authorList>
            <person name="Akparov Z."/>
            <person name="Amiraslanov A."/>
            <person name="Hajiyeva S."/>
            <person name="Abbasov M."/>
            <person name="Kaur K."/>
            <person name="Hamwieh A."/>
            <person name="Solovyev V."/>
            <person name="Salamov A."/>
            <person name="Braich B."/>
            <person name="Kosarev P."/>
            <person name="Mahmoud A."/>
            <person name="Hajiyev E."/>
            <person name="Babayeva S."/>
            <person name="Izzatullayeva V."/>
            <person name="Mammadov A."/>
            <person name="Mammadov A."/>
            <person name="Sharifova S."/>
            <person name="Ojaghi J."/>
            <person name="Eynullazada K."/>
            <person name="Bayramov B."/>
            <person name="Abdulazimova A."/>
            <person name="Shahmuradov I."/>
        </authorList>
    </citation>
    <scope>NUCLEOTIDE SEQUENCE [LARGE SCALE GENOMIC DNA]</scope>
    <source>
        <strain evidence="2">cv. AG2017</strain>
        <tissue evidence="1">Leaf</tissue>
    </source>
</reference>
<gene>
    <name evidence="1" type="ORF">CRG98_008824</name>
</gene>
<name>A0A2I0KQM7_PUNGR</name>
<evidence type="ECO:0000313" key="2">
    <source>
        <dbReference type="Proteomes" id="UP000233551"/>
    </source>
</evidence>
<keyword evidence="2" id="KW-1185">Reference proteome</keyword>
<proteinExistence type="predicted"/>